<keyword evidence="5" id="KW-0813">Transport</keyword>
<sequence>MFFTIPYFLERMLEDPFSPLTLLSISAIITTISLFFCGIPICLQIFRRGSTHEISGFPFLMGFLGGVFWLRYGFLKSDLTMITVNSVGVSLMTLYLFFYLYFSRPRSTFIVQLTVVASFVSSMLVLVHIYQMDSIKCLGFVCMTFNIMNFGAPLAGLVLPPRSYFGIVVVPRFLCRFVWPICSSPSNGVCTEFVSAIFSLFAGMLLATFQISLFLVLPRRAGTNAPLAKCCRCLRDLENSNGQQRRGEKGDSARRPARTAVNKFLHRQRVVDKRMIPSSRAACIAFLRANAFDVSGGSVTSRSTADSWMSNSLSRVSSHSHPELWLPAGVIERADGEGADTLYTVDSTANLRQNLPPGLAAGPNTSLLSSFLQQSPSTVYANQPIYDSDRSREVDDDVIRLRDDDRDLIIRTLSAPDLAQQQQRPKLLQEERLQQQSE</sequence>
<dbReference type="FunFam" id="1.20.1280.290:FF:000010">
    <property type="entry name" value="Sugar transporter SWEET"/>
    <property type="match status" value="1"/>
</dbReference>
<dbReference type="Gene3D" id="1.20.1280.290">
    <property type="match status" value="1"/>
</dbReference>
<feature type="transmembrane region" description="Helical" evidence="14">
    <location>
        <begin position="20"/>
        <end position="43"/>
    </location>
</feature>
<feature type="transmembrane region" description="Helical" evidence="14">
    <location>
        <begin position="138"/>
        <end position="159"/>
    </location>
</feature>
<evidence type="ECO:0000256" key="1">
    <source>
        <dbReference type="ARBA" id="ARBA00004651"/>
    </source>
</evidence>
<dbReference type="InterPro" id="IPR004316">
    <property type="entry name" value="SWEET_rpt"/>
</dbReference>
<evidence type="ECO:0000313" key="16">
    <source>
        <dbReference type="WBParaSite" id="GPLIN_000959900"/>
    </source>
</evidence>
<accession>A0A183C9Q1</accession>
<keyword evidence="8 14" id="KW-0812">Transmembrane</keyword>
<dbReference type="Pfam" id="PF03083">
    <property type="entry name" value="MtN3_slv"/>
    <property type="match status" value="1"/>
</dbReference>
<keyword evidence="9" id="KW-0677">Repeat</keyword>
<dbReference type="AlphaFoldDB" id="A0A183C9Q1"/>
<feature type="transmembrane region" description="Helical" evidence="14">
    <location>
        <begin position="193"/>
        <end position="217"/>
    </location>
</feature>
<keyword evidence="15" id="KW-1185">Reference proteome</keyword>
<reference evidence="15" key="2">
    <citation type="submission" date="2014-05" db="EMBL/GenBank/DDBJ databases">
        <title>The genome and life-stage specific transcriptomes of Globodera pallida elucidate key aspects of plant parasitism by a cyst nematode.</title>
        <authorList>
            <person name="Cotton J.A."/>
            <person name="Lilley C.J."/>
            <person name="Jones L.M."/>
            <person name="Kikuchi T."/>
            <person name="Reid A.J."/>
            <person name="Thorpe P."/>
            <person name="Tsai I.J."/>
            <person name="Beasley H."/>
            <person name="Blok V."/>
            <person name="Cock P.J.A."/>
            <person name="Van den Akker S.E."/>
            <person name="Holroyd N."/>
            <person name="Hunt M."/>
            <person name="Mantelin S."/>
            <person name="Naghra H."/>
            <person name="Pain A."/>
            <person name="Palomares-Rius J.E."/>
            <person name="Zarowiecki M."/>
            <person name="Berriman M."/>
            <person name="Jones J.T."/>
            <person name="Urwin P.E."/>
        </authorList>
    </citation>
    <scope>NUCLEOTIDE SEQUENCE [LARGE SCALE GENOMIC DNA]</scope>
    <source>
        <strain evidence="15">Lindley</strain>
    </source>
</reference>
<feature type="compositionally biased region" description="Basic and acidic residues" evidence="13">
    <location>
        <begin position="427"/>
        <end position="438"/>
    </location>
</feature>
<reference evidence="15" key="1">
    <citation type="submission" date="2013-12" db="EMBL/GenBank/DDBJ databases">
        <authorList>
            <person name="Aslett M."/>
        </authorList>
    </citation>
    <scope>NUCLEOTIDE SEQUENCE [LARGE SCALE GENOMIC DNA]</scope>
    <source>
        <strain evidence="15">Lindley</strain>
    </source>
</reference>
<name>A0A183C9Q1_GLOPA</name>
<keyword evidence="7" id="KW-0762">Sugar transport</keyword>
<evidence type="ECO:0000256" key="8">
    <source>
        <dbReference type="ARBA" id="ARBA00022692"/>
    </source>
</evidence>
<proteinExistence type="inferred from homology"/>
<evidence type="ECO:0000256" key="10">
    <source>
        <dbReference type="ARBA" id="ARBA00022989"/>
    </source>
</evidence>
<evidence type="ECO:0000256" key="6">
    <source>
        <dbReference type="ARBA" id="ARBA00022475"/>
    </source>
</evidence>
<evidence type="ECO:0000256" key="11">
    <source>
        <dbReference type="ARBA" id="ARBA00023034"/>
    </source>
</evidence>
<protein>
    <recommendedName>
        <fullName evidence="4">Sugar transporter SWEET1</fullName>
    </recommendedName>
</protein>
<comment type="similarity">
    <text evidence="3">Belongs to the SWEET sugar transporter family.</text>
</comment>
<feature type="region of interest" description="Disordered" evidence="13">
    <location>
        <begin position="419"/>
        <end position="438"/>
    </location>
</feature>
<feature type="transmembrane region" description="Helical" evidence="14">
    <location>
        <begin position="80"/>
        <end position="102"/>
    </location>
</feature>
<keyword evidence="11" id="KW-0333">Golgi apparatus</keyword>
<evidence type="ECO:0000256" key="2">
    <source>
        <dbReference type="ARBA" id="ARBA00004653"/>
    </source>
</evidence>
<keyword evidence="10 14" id="KW-1133">Transmembrane helix</keyword>
<evidence type="ECO:0000313" key="15">
    <source>
        <dbReference type="Proteomes" id="UP000050741"/>
    </source>
</evidence>
<dbReference type="InterPro" id="IPR047664">
    <property type="entry name" value="SWEET"/>
</dbReference>
<evidence type="ECO:0000256" key="5">
    <source>
        <dbReference type="ARBA" id="ARBA00022448"/>
    </source>
</evidence>
<evidence type="ECO:0000256" key="13">
    <source>
        <dbReference type="SAM" id="MobiDB-lite"/>
    </source>
</evidence>
<evidence type="ECO:0000256" key="14">
    <source>
        <dbReference type="SAM" id="Phobius"/>
    </source>
</evidence>
<feature type="transmembrane region" description="Helical" evidence="14">
    <location>
        <begin position="55"/>
        <end position="74"/>
    </location>
</feature>
<dbReference type="PANTHER" id="PTHR10791">
    <property type="entry name" value="RAG1-ACTIVATING PROTEIN 1"/>
    <property type="match status" value="1"/>
</dbReference>
<dbReference type="Proteomes" id="UP000050741">
    <property type="component" value="Unassembled WGS sequence"/>
</dbReference>
<dbReference type="WBParaSite" id="GPLIN_000959900">
    <property type="protein sequence ID" value="GPLIN_000959900"/>
    <property type="gene ID" value="GPLIN_000959900"/>
</dbReference>
<evidence type="ECO:0000256" key="12">
    <source>
        <dbReference type="ARBA" id="ARBA00023136"/>
    </source>
</evidence>
<dbReference type="GO" id="GO:0005886">
    <property type="term" value="C:plasma membrane"/>
    <property type="evidence" value="ECO:0007669"/>
    <property type="project" value="UniProtKB-SubCell"/>
</dbReference>
<evidence type="ECO:0000256" key="7">
    <source>
        <dbReference type="ARBA" id="ARBA00022597"/>
    </source>
</evidence>
<evidence type="ECO:0000256" key="9">
    <source>
        <dbReference type="ARBA" id="ARBA00022737"/>
    </source>
</evidence>
<evidence type="ECO:0000256" key="3">
    <source>
        <dbReference type="ARBA" id="ARBA00007809"/>
    </source>
</evidence>
<dbReference type="PANTHER" id="PTHR10791:SF43">
    <property type="entry name" value="SUGAR TRANSPORTER SWEET-RELATED"/>
    <property type="match status" value="1"/>
</dbReference>
<comment type="subcellular location">
    <subcellularLocation>
        <location evidence="1">Cell membrane</location>
        <topology evidence="1">Multi-pass membrane protein</topology>
    </subcellularLocation>
    <subcellularLocation>
        <location evidence="2">Golgi apparatus membrane</location>
        <topology evidence="2">Multi-pass membrane protein</topology>
    </subcellularLocation>
</comment>
<reference evidence="16" key="3">
    <citation type="submission" date="2016-06" db="UniProtKB">
        <authorList>
            <consortium name="WormBaseParasite"/>
        </authorList>
    </citation>
    <scope>IDENTIFICATION</scope>
</reference>
<organism evidence="15 16">
    <name type="scientific">Globodera pallida</name>
    <name type="common">Potato cyst nematode worm</name>
    <name type="synonym">Heterodera pallida</name>
    <dbReference type="NCBI Taxonomy" id="36090"/>
    <lineage>
        <taxon>Eukaryota</taxon>
        <taxon>Metazoa</taxon>
        <taxon>Ecdysozoa</taxon>
        <taxon>Nematoda</taxon>
        <taxon>Chromadorea</taxon>
        <taxon>Rhabditida</taxon>
        <taxon>Tylenchina</taxon>
        <taxon>Tylenchomorpha</taxon>
        <taxon>Tylenchoidea</taxon>
        <taxon>Heteroderidae</taxon>
        <taxon>Heteroderinae</taxon>
        <taxon>Globodera</taxon>
    </lineage>
</organism>
<keyword evidence="6" id="KW-1003">Cell membrane</keyword>
<evidence type="ECO:0000256" key="4">
    <source>
        <dbReference type="ARBA" id="ARBA00021741"/>
    </source>
</evidence>
<dbReference type="GO" id="GO:0000139">
    <property type="term" value="C:Golgi membrane"/>
    <property type="evidence" value="ECO:0007669"/>
    <property type="project" value="UniProtKB-SubCell"/>
</dbReference>
<dbReference type="GO" id="GO:0051119">
    <property type="term" value="F:sugar transmembrane transporter activity"/>
    <property type="evidence" value="ECO:0007669"/>
    <property type="project" value="InterPro"/>
</dbReference>
<feature type="transmembrane region" description="Helical" evidence="14">
    <location>
        <begin position="109"/>
        <end position="132"/>
    </location>
</feature>
<keyword evidence="12 14" id="KW-0472">Membrane</keyword>